<gene>
    <name evidence="2" type="ORF">IWT25_00743</name>
</gene>
<dbReference type="RefSeq" id="WP_089120744.1">
    <property type="nucleotide sequence ID" value="NZ_BCMI01000005.1"/>
</dbReference>
<evidence type="ECO:0000256" key="1">
    <source>
        <dbReference type="SAM" id="Phobius"/>
    </source>
</evidence>
<proteinExistence type="predicted"/>
<feature type="transmembrane region" description="Helical" evidence="1">
    <location>
        <begin position="6"/>
        <end position="28"/>
    </location>
</feature>
<keyword evidence="1" id="KW-1133">Transmembrane helix</keyword>
<dbReference type="Proteomes" id="UP000198414">
    <property type="component" value="Unassembled WGS sequence"/>
</dbReference>
<dbReference type="EMBL" id="BCMI01000005">
    <property type="protein sequence ID" value="GAX05439.1"/>
    <property type="molecule type" value="Genomic_DNA"/>
</dbReference>
<name>A0A1Z5IUR7_9LACO</name>
<evidence type="ECO:0000313" key="3">
    <source>
        <dbReference type="Proteomes" id="UP000198414"/>
    </source>
</evidence>
<evidence type="ECO:0000313" key="2">
    <source>
        <dbReference type="EMBL" id="GAX05439.1"/>
    </source>
</evidence>
<sequence length="121" mass="14323">MMEKFVQLIPLSVIVSMLVIIGLVIYMWHQETEHDFYDYIDKRLDFENKGINKQIEWQEKAINELLVKSGDAELVTKLKIPEVILNNGVNDLVRVWEKRGYLVSIKNNEFILYKLPDELKK</sequence>
<protein>
    <submittedName>
        <fullName evidence="2">Uncharacterized protein</fullName>
    </submittedName>
</protein>
<keyword evidence="1" id="KW-0812">Transmembrane</keyword>
<comment type="caution">
    <text evidence="2">The sequence shown here is derived from an EMBL/GenBank/DDBJ whole genome shotgun (WGS) entry which is preliminary data.</text>
</comment>
<organism evidence="2 3">
    <name type="scientific">Secundilactobacillus pentosiphilus</name>
    <dbReference type="NCBI Taxonomy" id="1714682"/>
    <lineage>
        <taxon>Bacteria</taxon>
        <taxon>Bacillati</taxon>
        <taxon>Bacillota</taxon>
        <taxon>Bacilli</taxon>
        <taxon>Lactobacillales</taxon>
        <taxon>Lactobacillaceae</taxon>
        <taxon>Secundilactobacillus</taxon>
    </lineage>
</organism>
<dbReference type="AlphaFoldDB" id="A0A1Z5IUR7"/>
<keyword evidence="1" id="KW-0472">Membrane</keyword>
<accession>A0A1Z5IUR7</accession>
<reference evidence="2 3" key="1">
    <citation type="submission" date="2015-11" db="EMBL/GenBank/DDBJ databases">
        <title>Draft genome sequences of new species of the genus Lactobacillus isolated from orchardgrass silage.</title>
        <authorList>
            <person name="Tohno M."/>
            <person name="Tanizawa Y."/>
            <person name="Arita M."/>
        </authorList>
    </citation>
    <scope>NUCLEOTIDE SEQUENCE [LARGE SCALE GENOMIC DNA]</scope>
    <source>
        <strain evidence="2 3">IWT25</strain>
    </source>
</reference>